<dbReference type="RefSeq" id="WP_059434940.1">
    <property type="nucleotide sequence ID" value="NZ_FAVB01000001.1"/>
</dbReference>
<evidence type="ECO:0000256" key="1">
    <source>
        <dbReference type="ARBA" id="ARBA00003293"/>
    </source>
</evidence>
<sequence length="491" mass="58112">MNNLNTDINLFNYGAPSATMSAQEPATACEQGAPCQINKKLSALSLSVAKNIKPYIKIPFGVSKNDLKISNLKIQNQKEWLKNQIYKINKETGEVKTLLDVSMSANLSPKYYAELNNRVNTIADFAFNKGLKSSFLTITLNGCFRDVLKGDFSRFKPKDRSLLSGDFKYKMMFNPYSIGIKDLIDLLNYQWNIFIKRIHTKFKGIEKYYIRAFEPHKNDGVPHIHALISYPEYAHEFIYKTFKDVFYAPQNLKVNYLSKEQIKNGEINGFQWTLSNPTGYVLKYINKSFINFDKNDKLDLNSAWYIKYKVRKFISSRHQIPLWIYRKINFFFRDFYNLCTLKDNPDWVCEWSYDKQYFRLENIQTTETILYENGIMKHTIKDYIIHIYQKETKEQNPTPYKITDKLTIKAKKEYKFIKPTELPIKRMKDYTLITYYKNLDTFNSNLQHLAYVENELIKRDLGFIVGTKEIHNLNKPVVESFIERNKRYYDF</sequence>
<evidence type="ECO:0000256" key="3">
    <source>
        <dbReference type="ARBA" id="ARBA00022705"/>
    </source>
</evidence>
<feature type="domain" description="Replication gene A protein-like" evidence="7">
    <location>
        <begin position="37"/>
        <end position="288"/>
    </location>
</feature>
<keyword evidence="8" id="KW-0808">Transferase</keyword>
<evidence type="ECO:0000256" key="2">
    <source>
        <dbReference type="ARBA" id="ARBA00009260"/>
    </source>
</evidence>
<dbReference type="GO" id="GO:0016787">
    <property type="term" value="F:hydrolase activity"/>
    <property type="evidence" value="ECO:0007669"/>
    <property type="project" value="UniProtKB-KW"/>
</dbReference>
<keyword evidence="5" id="KW-0255">Endonuclease</keyword>
<name>A0A0S4RB62_CAMHY</name>
<gene>
    <name evidence="8" type="ORF">ERS686654_00334</name>
</gene>
<dbReference type="Pfam" id="PF05840">
    <property type="entry name" value="Phage_GPA"/>
    <property type="match status" value="1"/>
</dbReference>
<evidence type="ECO:0000313" key="9">
    <source>
        <dbReference type="Proteomes" id="UP000052237"/>
    </source>
</evidence>
<dbReference type="GO" id="GO:0006260">
    <property type="term" value="P:DNA replication"/>
    <property type="evidence" value="ECO:0007669"/>
    <property type="project" value="UniProtKB-KW"/>
</dbReference>
<keyword evidence="9" id="KW-1185">Reference proteome</keyword>
<protein>
    <submittedName>
        <fullName evidence="8">Nucleoside diphosphate kinase (NDK; NDP kinase; nucleoside-2-P kinase)</fullName>
        <ecNumber evidence="8">2.7.4.6</ecNumber>
    </submittedName>
</protein>
<evidence type="ECO:0000256" key="5">
    <source>
        <dbReference type="ARBA" id="ARBA00022759"/>
    </source>
</evidence>
<evidence type="ECO:0000313" key="8">
    <source>
        <dbReference type="EMBL" id="CUU71387.1"/>
    </source>
</evidence>
<reference evidence="8 9" key="1">
    <citation type="submission" date="2015-11" db="EMBL/GenBank/DDBJ databases">
        <authorList>
            <consortium name="Pathogen Informatics"/>
        </authorList>
    </citation>
    <scope>NUCLEOTIDE SEQUENCE [LARGE SCALE GENOMIC DNA]</scope>
    <source>
        <strain evidence="8 9">006A-0059</strain>
    </source>
</reference>
<dbReference type="GO" id="GO:0004519">
    <property type="term" value="F:endonuclease activity"/>
    <property type="evidence" value="ECO:0007669"/>
    <property type="project" value="UniProtKB-KW"/>
</dbReference>
<keyword evidence="8" id="KW-0418">Kinase</keyword>
<dbReference type="AlphaFoldDB" id="A0A0S4RB62"/>
<evidence type="ECO:0000256" key="4">
    <source>
        <dbReference type="ARBA" id="ARBA00022722"/>
    </source>
</evidence>
<accession>A0A0S4RB62</accession>
<keyword evidence="3" id="KW-0235">DNA replication</keyword>
<comment type="caution">
    <text evidence="8">The sequence shown here is derived from an EMBL/GenBank/DDBJ whole genome shotgun (WGS) entry which is preliminary data.</text>
</comment>
<dbReference type="EMBL" id="FAVB01000001">
    <property type="protein sequence ID" value="CUU71387.1"/>
    <property type="molecule type" value="Genomic_DNA"/>
</dbReference>
<keyword evidence="6" id="KW-0378">Hydrolase</keyword>
<keyword evidence="4" id="KW-0540">Nuclease</keyword>
<dbReference type="GO" id="GO:0004550">
    <property type="term" value="F:nucleoside diphosphate kinase activity"/>
    <property type="evidence" value="ECO:0007669"/>
    <property type="project" value="UniProtKB-EC"/>
</dbReference>
<comment type="function">
    <text evidence="1">Possible endonuclease which induces a single-strand cut and initiates DNA replication.</text>
</comment>
<proteinExistence type="inferred from homology"/>
<comment type="similarity">
    <text evidence="2">Belongs to the phage GPA family.</text>
</comment>
<evidence type="ECO:0000256" key="6">
    <source>
        <dbReference type="ARBA" id="ARBA00022801"/>
    </source>
</evidence>
<organism evidence="8 9">
    <name type="scientific">Campylobacter hyointestinalis subsp. hyointestinalis</name>
    <dbReference type="NCBI Taxonomy" id="91352"/>
    <lineage>
        <taxon>Bacteria</taxon>
        <taxon>Pseudomonadati</taxon>
        <taxon>Campylobacterota</taxon>
        <taxon>Epsilonproteobacteria</taxon>
        <taxon>Campylobacterales</taxon>
        <taxon>Campylobacteraceae</taxon>
        <taxon>Campylobacter</taxon>
    </lineage>
</organism>
<dbReference type="Proteomes" id="UP000052237">
    <property type="component" value="Unassembled WGS sequence"/>
</dbReference>
<evidence type="ECO:0000259" key="7">
    <source>
        <dbReference type="Pfam" id="PF05840"/>
    </source>
</evidence>
<dbReference type="EC" id="2.7.4.6" evidence="8"/>
<dbReference type="InterPro" id="IPR008766">
    <property type="entry name" value="Replication_gene_A-like"/>
</dbReference>